<dbReference type="Gene3D" id="1.10.3130.20">
    <property type="entry name" value="Phycobilisome linker domain"/>
    <property type="match status" value="1"/>
</dbReference>
<keyword evidence="2 3" id="KW-0326">Glycosidase</keyword>
<protein>
    <submittedName>
        <fullName evidence="6">Cellulase family glycosylhydrolase</fullName>
    </submittedName>
</protein>
<dbReference type="EMBL" id="JADTXM010000003">
    <property type="protein sequence ID" value="MBH3438036.1"/>
    <property type="molecule type" value="Genomic_DNA"/>
</dbReference>
<dbReference type="Gene3D" id="3.20.20.80">
    <property type="entry name" value="Glycosidases"/>
    <property type="match status" value="1"/>
</dbReference>
<accession>A0ABS0MMS3</accession>
<reference evidence="6 7" key="1">
    <citation type="submission" date="2020-11" db="EMBL/GenBank/DDBJ databases">
        <title>Enhanced detection system for hospital associated transmission using whole genome sequencing surveillance.</title>
        <authorList>
            <person name="Harrison L.H."/>
            <person name="Van Tyne D."/>
            <person name="Marsh J.W."/>
            <person name="Griffith M.P."/>
            <person name="Snyder D.J."/>
            <person name="Cooper V.S."/>
            <person name="Mustapha M."/>
        </authorList>
    </citation>
    <scope>NUCLEOTIDE SEQUENCE [LARGE SCALE GENOMIC DNA]</scope>
    <source>
        <strain evidence="6 7">PSB00013</strain>
    </source>
</reference>
<comment type="caution">
    <text evidence="6">The sequence shown here is derived from an EMBL/GenBank/DDBJ whole genome shotgun (WGS) entry which is preliminary data.</text>
</comment>
<feature type="domain" description="Glycoside hydrolase family 5" evidence="4">
    <location>
        <begin position="61"/>
        <end position="316"/>
    </location>
</feature>
<dbReference type="Pfam" id="PF13946">
    <property type="entry name" value="DUF4214"/>
    <property type="match status" value="1"/>
</dbReference>
<dbReference type="PANTHER" id="PTHR34142">
    <property type="entry name" value="ENDO-BETA-1,4-GLUCANASE A"/>
    <property type="match status" value="1"/>
</dbReference>
<dbReference type="SUPFAM" id="SSF51445">
    <property type="entry name" value="(Trans)glycosidases"/>
    <property type="match status" value="1"/>
</dbReference>
<evidence type="ECO:0000313" key="6">
    <source>
        <dbReference type="EMBL" id="MBH3438036.1"/>
    </source>
</evidence>
<keyword evidence="1 3" id="KW-0378">Hydrolase</keyword>
<dbReference type="Proteomes" id="UP000638986">
    <property type="component" value="Unassembled WGS sequence"/>
</dbReference>
<evidence type="ECO:0000259" key="5">
    <source>
        <dbReference type="Pfam" id="PF13946"/>
    </source>
</evidence>
<evidence type="ECO:0000259" key="4">
    <source>
        <dbReference type="Pfam" id="PF00150"/>
    </source>
</evidence>
<organism evidence="6 7">
    <name type="scientific">Pseudomonas luteola</name>
    <dbReference type="NCBI Taxonomy" id="47886"/>
    <lineage>
        <taxon>Bacteria</taxon>
        <taxon>Pseudomonadati</taxon>
        <taxon>Pseudomonadota</taxon>
        <taxon>Gammaproteobacteria</taxon>
        <taxon>Pseudomonadales</taxon>
        <taxon>Pseudomonadaceae</taxon>
        <taxon>Pseudomonas</taxon>
    </lineage>
</organism>
<comment type="similarity">
    <text evidence="3">Belongs to the glycosyl hydrolase 5 (cellulase A) family.</text>
</comment>
<gene>
    <name evidence="6" type="ORF">I5Q09_04985</name>
</gene>
<dbReference type="InterPro" id="IPR017853">
    <property type="entry name" value="GH"/>
</dbReference>
<evidence type="ECO:0000256" key="2">
    <source>
        <dbReference type="ARBA" id="ARBA00023295"/>
    </source>
</evidence>
<dbReference type="InterPro" id="IPR038255">
    <property type="entry name" value="PBS_linker_sf"/>
</dbReference>
<evidence type="ECO:0000313" key="7">
    <source>
        <dbReference type="Proteomes" id="UP000638986"/>
    </source>
</evidence>
<dbReference type="PANTHER" id="PTHR34142:SF1">
    <property type="entry name" value="GLYCOSIDE HYDROLASE FAMILY 5 DOMAIN-CONTAINING PROTEIN"/>
    <property type="match status" value="1"/>
</dbReference>
<feature type="domain" description="DUF4214" evidence="5">
    <location>
        <begin position="421"/>
        <end position="480"/>
    </location>
</feature>
<evidence type="ECO:0000256" key="3">
    <source>
        <dbReference type="RuleBase" id="RU361153"/>
    </source>
</evidence>
<dbReference type="Pfam" id="PF00150">
    <property type="entry name" value="Cellulase"/>
    <property type="match status" value="1"/>
</dbReference>
<dbReference type="InterPro" id="IPR001547">
    <property type="entry name" value="Glyco_hydro_5"/>
</dbReference>
<sequence length="505" mass="56277">MAWQLSNLVIYMLKSLFFKKSVILTAALLSGVTEVKAEQVSLVGLNMSGAGFAGSVLPGVNGTNYIFPVEAYFQQWSSKGIKLIRFPILWERLQPVLGGPLDPTYAGLIDRTFSYANKYNMKIILDLHNYMRYRGEIIGTGKVSYDHYQNIMTMIAQRWSGQPSLYAYDIMNEPHDALAYWPTAAQYGINGVRAIDKVRPIMVEGNGWSEATRWALWNDVLLNLKDPSNNIIFQAHSYFDDNAGGNYIDVNVGALSPNYGVERVKPFIEWLKKHGKRGMIGEFGVPDNDTRWLTIIDNLLSYLQQNCIPSTYWAAGPGWGNYNLSVEPINGQDRPQWAVLKKYINDTKCVNYGPLTVGYNPSPAPISAPSKGIALETATHSQLNAIQQLYLAYMGRASDKAGLEYWASEIASGKMTIELIAKSFTLSDEYRSKYAGLNYEALVEKVYLNVLNRTSDTAGKAYWVSELSQGRITTDVFVLAVINGLGVADKVVFDKKTAAAFSVMK</sequence>
<proteinExistence type="inferred from homology"/>
<evidence type="ECO:0000256" key="1">
    <source>
        <dbReference type="ARBA" id="ARBA00022801"/>
    </source>
</evidence>
<name>A0ABS0MMS3_PSELU</name>
<dbReference type="InterPro" id="IPR025282">
    <property type="entry name" value="DUF4214"/>
</dbReference>